<dbReference type="RefSeq" id="WP_109626384.1">
    <property type="nucleotide sequence ID" value="NZ_CABJAT010000006.1"/>
</dbReference>
<dbReference type="SUPFAM" id="SSF50998">
    <property type="entry name" value="Quinoprotein alcohol dehydrogenase-like"/>
    <property type="match status" value="1"/>
</dbReference>
<dbReference type="InterPro" id="IPR011047">
    <property type="entry name" value="Quinoprotein_ADH-like_sf"/>
</dbReference>
<evidence type="ECO:0000313" key="2">
    <source>
        <dbReference type="EMBL" id="PWJ75434.1"/>
    </source>
</evidence>
<feature type="domain" description="Arylsulfotransferase N-terminal" evidence="1">
    <location>
        <begin position="39"/>
        <end position="118"/>
    </location>
</feature>
<evidence type="ECO:0000313" key="3">
    <source>
        <dbReference type="Proteomes" id="UP000245412"/>
    </source>
</evidence>
<dbReference type="Pfam" id="PF17425">
    <property type="entry name" value="Arylsulfotran_N"/>
    <property type="match status" value="1"/>
</dbReference>
<dbReference type="PANTHER" id="PTHR35340:SF10">
    <property type="entry name" value="CYTOPLASMIC PROTEIN"/>
    <property type="match status" value="1"/>
</dbReference>
<protein>
    <submittedName>
        <fullName evidence="2">Arylsulfate sulfotransferase</fullName>
    </submittedName>
</protein>
<name>A0AB73T3E7_9FIRM</name>
<dbReference type="Proteomes" id="UP000245412">
    <property type="component" value="Unassembled WGS sequence"/>
</dbReference>
<dbReference type="AlphaFoldDB" id="A0AB73T3E7"/>
<dbReference type="Pfam" id="PF05935">
    <property type="entry name" value="Arylsulfotrans"/>
    <property type="match status" value="1"/>
</dbReference>
<dbReference type="InterPro" id="IPR038477">
    <property type="entry name" value="ASST_N_sf"/>
</dbReference>
<dbReference type="GO" id="GO:0004062">
    <property type="term" value="F:aryl sulfotransferase activity"/>
    <property type="evidence" value="ECO:0007669"/>
    <property type="project" value="InterPro"/>
</dbReference>
<dbReference type="InterPro" id="IPR010262">
    <property type="entry name" value="Arylsulfotransferase_bact"/>
</dbReference>
<accession>A0AB73T3E7</accession>
<comment type="caution">
    <text evidence="2">The sequence shown here is derived from an EMBL/GenBank/DDBJ whole genome shotgun (WGS) entry which is preliminary data.</text>
</comment>
<reference evidence="2 3" key="1">
    <citation type="submission" date="2018-05" db="EMBL/GenBank/DDBJ databases">
        <authorList>
            <person name="Goeker M."/>
            <person name="Huntemann M."/>
            <person name="Clum A."/>
            <person name="Pillay M."/>
            <person name="Palaniappan K."/>
            <person name="Varghese N."/>
            <person name="Mikhailova N."/>
            <person name="Stamatis D."/>
            <person name="Reddy T."/>
            <person name="Daum C."/>
            <person name="Shapiro N."/>
            <person name="Ivanova N."/>
            <person name="Kyrpides N."/>
            <person name="Woyke T."/>
        </authorList>
    </citation>
    <scope>NUCLEOTIDE SEQUENCE [LARGE SCALE GENOMIC DNA]</scope>
    <source>
        <strain evidence="2 3">DSM 26524</strain>
    </source>
</reference>
<dbReference type="InterPro" id="IPR053143">
    <property type="entry name" value="Arylsulfate_ST"/>
</dbReference>
<organism evidence="2 3">
    <name type="scientific">Murimonas intestini</name>
    <dbReference type="NCBI Taxonomy" id="1337051"/>
    <lineage>
        <taxon>Bacteria</taxon>
        <taxon>Bacillati</taxon>
        <taxon>Bacillota</taxon>
        <taxon>Clostridia</taxon>
        <taxon>Lachnospirales</taxon>
        <taxon>Lachnospiraceae</taxon>
        <taxon>Murimonas</taxon>
    </lineage>
</organism>
<proteinExistence type="predicted"/>
<gene>
    <name evidence="2" type="ORF">C7383_1063</name>
</gene>
<dbReference type="EMBL" id="QGGY01000006">
    <property type="protein sequence ID" value="PWJ75434.1"/>
    <property type="molecule type" value="Genomic_DNA"/>
</dbReference>
<keyword evidence="3" id="KW-1185">Reference proteome</keyword>
<dbReference type="PANTHER" id="PTHR35340">
    <property type="entry name" value="PQQ ENZYME REPEAT PROTEIN-RELATED"/>
    <property type="match status" value="1"/>
</dbReference>
<evidence type="ECO:0000259" key="1">
    <source>
        <dbReference type="Pfam" id="PF17425"/>
    </source>
</evidence>
<dbReference type="Gene3D" id="2.60.40.3100">
    <property type="entry name" value="Arylsulphate sulphotransferase monomer, N-terminal domain"/>
    <property type="match status" value="1"/>
</dbReference>
<sequence>MAGRISYSYQRSLIERQQESEDKMLKEFEAGNYTIDNPMVVVNPYLIVPLSAVVLFMTDTETAVTVTVRGKERYGDIRHTFPKAQKHILPVLGLYAGYENKVEIELYRGKKKTITIQTEELDKDVPVCISMKTSPGYLRDQMIFISPALNQLATAYDYRGDIRWHINVPTVFDIKRLRNGNLLMSTERLIEMPYYMSGLYEMSMTGKIYREYSLPGGTHHDDFEMPDGSLLVLTEDLRSDTVEDMCVLIDRESGEILKTWDFKDVLTPGEGRSGSATSKDWFHNNAVWYDEKTNSLTFSGRHVDAMINLDFDTGKLNWIIGDPTGWPEEKLPYFFKPVNEPFEWQYEQHACVVTPDGDVMCFDNGHYRSKIKEHYLKNKDNYSRGVRYHINTDEMTIEQVWQYGKERGADFFSQYISNVEYYGEGHYMVHSGGIQYYKGEAYEGFAANMQGDPDISTRSVTLEVLNDEVVLELVVEGNYYRGEKLSLYHDMCNLKTGPAKRLGHMGVTKEFDTIIEMDSCYQVLPDRYAASIKEEDDRFTFKATFEKGQLVMLTLEKGEEKHGYYISTSANQLTALCCGTFVSKDDRDVTLSVNKAGLRGLYAIKVIVDDEKYETGITVDCGRP</sequence>
<dbReference type="InterPro" id="IPR035391">
    <property type="entry name" value="Arylsulfotran_N"/>
</dbReference>